<dbReference type="Proteomes" id="UP000028545">
    <property type="component" value="Unassembled WGS sequence"/>
</dbReference>
<dbReference type="HOGENOM" id="CLU_035263_1_2_1"/>
<dbReference type="InterPro" id="IPR022085">
    <property type="entry name" value="OpdG"/>
</dbReference>
<comment type="caution">
    <text evidence="1">The sequence shown here is derived from an EMBL/GenBank/DDBJ whole genome shotgun (WGS) entry which is preliminary data.</text>
</comment>
<proteinExistence type="predicted"/>
<evidence type="ECO:0000313" key="1">
    <source>
        <dbReference type="EMBL" id="KEZ44021.1"/>
    </source>
</evidence>
<organism evidence="1 2">
    <name type="scientific">Pseudallescheria apiosperma</name>
    <name type="common">Scedosporium apiospermum</name>
    <dbReference type="NCBI Taxonomy" id="563466"/>
    <lineage>
        <taxon>Eukaryota</taxon>
        <taxon>Fungi</taxon>
        <taxon>Dikarya</taxon>
        <taxon>Ascomycota</taxon>
        <taxon>Pezizomycotina</taxon>
        <taxon>Sordariomycetes</taxon>
        <taxon>Hypocreomycetidae</taxon>
        <taxon>Microascales</taxon>
        <taxon>Microascaceae</taxon>
        <taxon>Scedosporium</taxon>
    </lineage>
</organism>
<gene>
    <name evidence="1" type="ORF">SAPIO_CDS3740</name>
</gene>
<accession>A0A084G9K9</accession>
<reference evidence="1 2" key="1">
    <citation type="journal article" date="2014" name="Genome Announc.">
        <title>Draft genome sequence of the pathogenic fungus Scedosporium apiospermum.</title>
        <authorList>
            <person name="Vandeputte P."/>
            <person name="Ghamrawi S."/>
            <person name="Rechenmann M."/>
            <person name="Iltis A."/>
            <person name="Giraud S."/>
            <person name="Fleury M."/>
            <person name="Thornton C."/>
            <person name="Delhaes L."/>
            <person name="Meyer W."/>
            <person name="Papon N."/>
            <person name="Bouchara J.P."/>
        </authorList>
    </citation>
    <scope>NUCLEOTIDE SEQUENCE [LARGE SCALE GENOMIC DNA]</scope>
    <source>
        <strain evidence="1 2">IHEM 14462</strain>
    </source>
</reference>
<dbReference type="EMBL" id="JOWA01000089">
    <property type="protein sequence ID" value="KEZ44021.1"/>
    <property type="molecule type" value="Genomic_DNA"/>
</dbReference>
<dbReference type="GeneID" id="27722812"/>
<protein>
    <submittedName>
        <fullName evidence="1">Uncharacterized protein</fullName>
    </submittedName>
</protein>
<name>A0A084G9K9_PSEDA</name>
<dbReference type="KEGG" id="sapo:SAPIO_CDS3740"/>
<sequence>MGGFTWAAFESTEVFQTLNKLTEQPTTAFTVQDALERIHNLLLAEIEANRDRPPAAANKGKPELAGILPDCVADVLVQLACRTEPRNQDRLVEFASQLYIQTELDPESNEPVTHDGGTVWSDDMLLRRSASHTWGERLGASGMETASGWGGAWGIHSRADDLGLEEEKKQRWINLVAFTARLTSAARPPGPHSPLSFAHIALWSLRAAFEGDIQPHEIIGTTTLRVACLWFSYAADALWYFVENDIPPESDFFSKPGSQYKEKEWKGFNHERWDIWVHALEQAQTACSECDRDTMEIIQDALAKAKSVTSAQAPVKD</sequence>
<dbReference type="InterPro" id="IPR053204">
    <property type="entry name" value="Oxopyrrolidines_Biosynth-assoc"/>
</dbReference>
<keyword evidence="2" id="KW-1185">Reference proteome</keyword>
<dbReference type="PANTHER" id="PTHR38797">
    <property type="entry name" value="NUCLEAR PORE COMPLEX PROTEIN NUP85-RELATED"/>
    <property type="match status" value="1"/>
</dbReference>
<dbReference type="PANTHER" id="PTHR38797:SF6">
    <property type="match status" value="1"/>
</dbReference>
<dbReference type="OMA" id="GYTRERW"/>
<dbReference type="Pfam" id="PF12311">
    <property type="entry name" value="DUF3632"/>
    <property type="match status" value="1"/>
</dbReference>
<dbReference type="OrthoDB" id="3350591at2759"/>
<dbReference type="VEuPathDB" id="FungiDB:SAPIO_CDS3740"/>
<evidence type="ECO:0000313" key="2">
    <source>
        <dbReference type="Proteomes" id="UP000028545"/>
    </source>
</evidence>
<dbReference type="RefSeq" id="XP_016643820.1">
    <property type="nucleotide sequence ID" value="XM_016786477.1"/>
</dbReference>
<dbReference type="AlphaFoldDB" id="A0A084G9K9"/>